<dbReference type="InterPro" id="IPR011060">
    <property type="entry name" value="RibuloseP-bd_barrel"/>
</dbReference>
<reference evidence="1" key="1">
    <citation type="submission" date="2020-06" db="EMBL/GenBank/DDBJ databases">
        <title>Unique genomic features of the anaerobic methanotrophic archaea.</title>
        <authorList>
            <person name="Chadwick G.L."/>
            <person name="Skennerton C.T."/>
            <person name="Laso-Perez R."/>
            <person name="Leu A.O."/>
            <person name="Speth D.R."/>
            <person name="Yu H."/>
            <person name="Morgan-Lang C."/>
            <person name="Hatzenpichler R."/>
            <person name="Goudeau D."/>
            <person name="Malmstrom R."/>
            <person name="Brazelton W.J."/>
            <person name="Woyke T."/>
            <person name="Hallam S.J."/>
            <person name="Tyson G.W."/>
            <person name="Wegener G."/>
            <person name="Boetius A."/>
            <person name="Orphan V."/>
        </authorList>
    </citation>
    <scope>NUCLEOTIDE SEQUENCE</scope>
</reference>
<evidence type="ECO:0008006" key="2">
    <source>
        <dbReference type="Google" id="ProtNLM"/>
    </source>
</evidence>
<dbReference type="AlphaFoldDB" id="A0A7G9Z7L8"/>
<name>A0A7G9Z7L8_9EURY</name>
<organism evidence="1">
    <name type="scientific">Candidatus Methanophaga sp. ANME-1 ERB7</name>
    <dbReference type="NCBI Taxonomy" id="2759913"/>
    <lineage>
        <taxon>Archaea</taxon>
        <taxon>Methanobacteriati</taxon>
        <taxon>Methanobacteriota</taxon>
        <taxon>Stenosarchaea group</taxon>
        <taxon>Methanomicrobia</taxon>
        <taxon>Candidatus Methanophagales</taxon>
        <taxon>Candidatus Methanophagaceae</taxon>
        <taxon>Candidatus Methanophaga</taxon>
    </lineage>
</organism>
<protein>
    <recommendedName>
        <fullName evidence="2">Protease YdcP</fullName>
    </recommendedName>
</protein>
<dbReference type="PANTHER" id="PTHR30217">
    <property type="entry name" value="PEPTIDASE U32 FAMILY"/>
    <property type="match status" value="1"/>
</dbReference>
<dbReference type="InterPro" id="IPR051454">
    <property type="entry name" value="RNA/ubiquinone_mod_enzymes"/>
</dbReference>
<dbReference type="SUPFAM" id="SSF51366">
    <property type="entry name" value="Ribulose-phoshate binding barrel"/>
    <property type="match status" value="1"/>
</dbReference>
<evidence type="ECO:0000313" key="1">
    <source>
        <dbReference type="EMBL" id="QNO56252.1"/>
    </source>
</evidence>
<gene>
    <name evidence="1" type="ORF">INNEFFPN_00011</name>
</gene>
<sequence>MRQRLKWCQILRVPNIRKKMRLIIPHPGHFEALKEIIEVKEAEGLKEVDEVFMGGSPDVMGSGRGVLHAPLIEEIKEQTEYAHQHGLKMNVVMNSTCTGGHHLTFEGYKMFEWYFGELNKAGVDAVTMAEPYLVELLREFPMKIVVSVLSYVDAPPRAKFFEDLGADVITVDTNINRHFDLLEGIVKAVNCDVRIIVNEGCLYKCPFRYSHYNLASHLSSLNQPQSPLFAPDYYFDKCIAIRLRNPTQMIKSGWIRPEDVKEYEAIGIADIKLSGRTKAVNWIINCMRVYSKRSYEGNLLEILDCPQMLRYMFYIDNEKLEGAIAHWKSCKKICTECGYCDALTKDALTILK</sequence>
<proteinExistence type="predicted"/>
<accession>A0A7G9Z7L8</accession>
<dbReference type="EMBL" id="MT631651">
    <property type="protein sequence ID" value="QNO56252.1"/>
    <property type="molecule type" value="Genomic_DNA"/>
</dbReference>
<dbReference type="PANTHER" id="PTHR30217:SF10">
    <property type="entry name" value="23S RRNA 5-HYDROXYCYTIDINE C2501 SYNTHASE"/>
    <property type="match status" value="1"/>
</dbReference>